<evidence type="ECO:0000259" key="5">
    <source>
        <dbReference type="PROSITE" id="PS50977"/>
    </source>
</evidence>
<name>A0A6G7Y4R2_9ACTN</name>
<protein>
    <submittedName>
        <fullName evidence="6">TetR/AcrR family transcriptional regulator</fullName>
    </submittedName>
</protein>
<evidence type="ECO:0000256" key="4">
    <source>
        <dbReference type="PROSITE-ProRule" id="PRU00335"/>
    </source>
</evidence>
<dbReference type="Proteomes" id="UP000501058">
    <property type="component" value="Chromosome"/>
</dbReference>
<gene>
    <name evidence="6" type="ORF">G7070_05350</name>
</gene>
<dbReference type="Pfam" id="PF00440">
    <property type="entry name" value="TetR_N"/>
    <property type="match status" value="1"/>
</dbReference>
<reference evidence="6 7" key="1">
    <citation type="submission" date="2020-03" db="EMBL/GenBank/DDBJ databases">
        <title>Propioniciclava sp. nov., isolated from Hydrophilus acuminatus.</title>
        <authorList>
            <person name="Hyun D.-W."/>
            <person name="Bae J.-W."/>
        </authorList>
    </citation>
    <scope>NUCLEOTIDE SEQUENCE [LARGE SCALE GENOMIC DNA]</scope>
    <source>
        <strain evidence="6 7">HDW11</strain>
    </source>
</reference>
<dbReference type="InterPro" id="IPR009057">
    <property type="entry name" value="Homeodomain-like_sf"/>
</dbReference>
<dbReference type="SUPFAM" id="SSF46689">
    <property type="entry name" value="Homeodomain-like"/>
    <property type="match status" value="1"/>
</dbReference>
<keyword evidence="2 4" id="KW-0238">DNA-binding</keyword>
<dbReference type="GO" id="GO:0000976">
    <property type="term" value="F:transcription cis-regulatory region binding"/>
    <property type="evidence" value="ECO:0007669"/>
    <property type="project" value="TreeGrafter"/>
</dbReference>
<evidence type="ECO:0000313" key="6">
    <source>
        <dbReference type="EMBL" id="QIK71805.1"/>
    </source>
</evidence>
<evidence type="ECO:0000256" key="1">
    <source>
        <dbReference type="ARBA" id="ARBA00023015"/>
    </source>
</evidence>
<dbReference type="InterPro" id="IPR001647">
    <property type="entry name" value="HTH_TetR"/>
</dbReference>
<evidence type="ECO:0000256" key="2">
    <source>
        <dbReference type="ARBA" id="ARBA00023125"/>
    </source>
</evidence>
<dbReference type="AlphaFoldDB" id="A0A6G7Y4R2"/>
<dbReference type="InterPro" id="IPR050109">
    <property type="entry name" value="HTH-type_TetR-like_transc_reg"/>
</dbReference>
<keyword evidence="1" id="KW-0805">Transcription regulation</keyword>
<proteinExistence type="predicted"/>
<dbReference type="Gene3D" id="1.10.357.10">
    <property type="entry name" value="Tetracycline Repressor, domain 2"/>
    <property type="match status" value="1"/>
</dbReference>
<feature type="domain" description="HTH tetR-type" evidence="5">
    <location>
        <begin position="7"/>
        <end position="67"/>
    </location>
</feature>
<feature type="DNA-binding region" description="H-T-H motif" evidence="4">
    <location>
        <begin position="30"/>
        <end position="49"/>
    </location>
</feature>
<evidence type="ECO:0000313" key="7">
    <source>
        <dbReference type="Proteomes" id="UP000501058"/>
    </source>
</evidence>
<organism evidence="6 7">
    <name type="scientific">Propioniciclava coleopterorum</name>
    <dbReference type="NCBI Taxonomy" id="2714937"/>
    <lineage>
        <taxon>Bacteria</taxon>
        <taxon>Bacillati</taxon>
        <taxon>Actinomycetota</taxon>
        <taxon>Actinomycetes</taxon>
        <taxon>Propionibacteriales</taxon>
        <taxon>Propionibacteriaceae</taxon>
        <taxon>Propioniciclava</taxon>
    </lineage>
</organism>
<evidence type="ECO:0000256" key="3">
    <source>
        <dbReference type="ARBA" id="ARBA00023163"/>
    </source>
</evidence>
<dbReference type="PROSITE" id="PS01081">
    <property type="entry name" value="HTH_TETR_1"/>
    <property type="match status" value="1"/>
</dbReference>
<dbReference type="PROSITE" id="PS50977">
    <property type="entry name" value="HTH_TETR_2"/>
    <property type="match status" value="1"/>
</dbReference>
<dbReference type="KEGG" id="prv:G7070_05350"/>
<dbReference type="PANTHER" id="PTHR30055">
    <property type="entry name" value="HTH-TYPE TRANSCRIPTIONAL REGULATOR RUTR"/>
    <property type="match status" value="1"/>
</dbReference>
<accession>A0A6G7Y4R2</accession>
<dbReference type="InterPro" id="IPR023772">
    <property type="entry name" value="DNA-bd_HTH_TetR-type_CS"/>
</dbReference>
<dbReference type="EMBL" id="CP049865">
    <property type="protein sequence ID" value="QIK71805.1"/>
    <property type="molecule type" value="Genomic_DNA"/>
</dbReference>
<dbReference type="RefSeq" id="WP_166232559.1">
    <property type="nucleotide sequence ID" value="NZ_CP049865.1"/>
</dbReference>
<dbReference type="PANTHER" id="PTHR30055:SF234">
    <property type="entry name" value="HTH-TYPE TRANSCRIPTIONAL REGULATOR BETI"/>
    <property type="match status" value="1"/>
</dbReference>
<keyword evidence="7" id="KW-1185">Reference proteome</keyword>
<keyword evidence="3" id="KW-0804">Transcription</keyword>
<sequence>MGRAAAGVGRERVLEASLDLFAERGVAGTSLQMIAERLDLTKAAVYHHFRTKDAIVLEVLRPGLDELEEVVRGAWRVSEPARRAGVVVRGLADIMVARRRRYQVMMADPAVAPVLAGDPGTARTFARMEAALLGPAPDPERRLAVGLFLAALDAPARPALRFDDELSAATVHAAVIALGEHLLGADAREPDAAGAVVRG</sequence>
<dbReference type="PRINTS" id="PR00455">
    <property type="entry name" value="HTHTETR"/>
</dbReference>
<dbReference type="GO" id="GO:0003700">
    <property type="term" value="F:DNA-binding transcription factor activity"/>
    <property type="evidence" value="ECO:0007669"/>
    <property type="project" value="TreeGrafter"/>
</dbReference>